<dbReference type="EMBL" id="QJJQ01000002">
    <property type="protein sequence ID" value="PXW89256.1"/>
    <property type="molecule type" value="Genomic_DNA"/>
</dbReference>
<dbReference type="InterPro" id="IPR019454">
    <property type="entry name" value="Lipoprot_YkyA-like"/>
</dbReference>
<evidence type="ECO:0000313" key="1">
    <source>
        <dbReference type="EMBL" id="PXW89256.1"/>
    </source>
</evidence>
<proteinExistence type="predicted"/>
<accession>A0A2V3W6P7</accession>
<sequence>MVKFTQAMITMFIFFILVACNNEENVMDKVSEHIEATVEIEAAFEENQEKIYELEKEDEKIYNEIIGLGTEDYEKVVELSTEAMDLLEERMEYVKLEKESLDESRIEFEQIAPLIDKISDPEEKEQAEKMYETMINRYDAYEVVYGNYAESIELTKSLYSLFQQEEFKENEVYAVIANVNDSYDEVLKANETFNKETVLYNSLKEEYYEMVSE</sequence>
<evidence type="ECO:0000313" key="2">
    <source>
        <dbReference type="Proteomes" id="UP000247978"/>
    </source>
</evidence>
<organism evidence="1 2">
    <name type="scientific">Pseudogracilibacillus auburnensis</name>
    <dbReference type="NCBI Taxonomy" id="1494959"/>
    <lineage>
        <taxon>Bacteria</taxon>
        <taxon>Bacillati</taxon>
        <taxon>Bacillota</taxon>
        <taxon>Bacilli</taxon>
        <taxon>Bacillales</taxon>
        <taxon>Bacillaceae</taxon>
        <taxon>Pseudogracilibacillus</taxon>
    </lineage>
</organism>
<protein>
    <submittedName>
        <fullName evidence="1">Putative cell-wall binding lipoprotein</fullName>
    </submittedName>
</protein>
<reference evidence="1 2" key="1">
    <citation type="submission" date="2018-05" db="EMBL/GenBank/DDBJ databases">
        <title>Genomic Encyclopedia of Type Strains, Phase IV (KMG-IV): sequencing the most valuable type-strain genomes for metagenomic binning, comparative biology and taxonomic classification.</title>
        <authorList>
            <person name="Goeker M."/>
        </authorList>
    </citation>
    <scope>NUCLEOTIDE SEQUENCE [LARGE SCALE GENOMIC DNA]</scope>
    <source>
        <strain evidence="1 2">DSM 28556</strain>
    </source>
</reference>
<keyword evidence="1" id="KW-0449">Lipoprotein</keyword>
<name>A0A2V3W6P7_9BACI</name>
<gene>
    <name evidence="1" type="ORF">DFR56_10232</name>
</gene>
<dbReference type="Gene3D" id="1.20.120.570">
    <property type="entry name" value="YkyA-like"/>
    <property type="match status" value="1"/>
</dbReference>
<dbReference type="AlphaFoldDB" id="A0A2V3W6P7"/>
<comment type="caution">
    <text evidence="1">The sequence shown here is derived from an EMBL/GenBank/DDBJ whole genome shotgun (WGS) entry which is preliminary data.</text>
</comment>
<dbReference type="Proteomes" id="UP000247978">
    <property type="component" value="Unassembled WGS sequence"/>
</dbReference>
<keyword evidence="2" id="KW-1185">Reference proteome</keyword>
<dbReference type="PROSITE" id="PS51257">
    <property type="entry name" value="PROKAR_LIPOPROTEIN"/>
    <property type="match status" value="1"/>
</dbReference>
<dbReference type="Pfam" id="PF10368">
    <property type="entry name" value="YkyA"/>
    <property type="match status" value="1"/>
</dbReference>
<dbReference type="RefSeq" id="WP_158525480.1">
    <property type="nucleotide sequence ID" value="NZ_JADIJL010000013.1"/>
</dbReference>
<dbReference type="OrthoDB" id="2576511at2"/>
<dbReference type="InterPro" id="IPR036785">
    <property type="entry name" value="YkyA-like_sf"/>
</dbReference>
<dbReference type="SUPFAM" id="SSF140423">
    <property type="entry name" value="MW0975(SA0943)-like"/>
    <property type="match status" value="1"/>
</dbReference>